<dbReference type="AlphaFoldDB" id="A0A6P7WRS0"/>
<dbReference type="InterPro" id="IPR050578">
    <property type="entry name" value="MARVEL-CKLF_proteins"/>
</dbReference>
<dbReference type="Pfam" id="PF01284">
    <property type="entry name" value="MARVEL"/>
    <property type="match status" value="1"/>
</dbReference>
<evidence type="ECO:0000256" key="3">
    <source>
        <dbReference type="ARBA" id="ARBA00022989"/>
    </source>
</evidence>
<dbReference type="GO" id="GO:0016020">
    <property type="term" value="C:membrane"/>
    <property type="evidence" value="ECO:0007669"/>
    <property type="project" value="UniProtKB-SubCell"/>
</dbReference>
<evidence type="ECO:0000256" key="5">
    <source>
        <dbReference type="PROSITE-ProRule" id="PRU00581"/>
    </source>
</evidence>
<comment type="subcellular location">
    <subcellularLocation>
        <location evidence="1">Membrane</location>
        <topology evidence="1">Multi-pass membrane protein</topology>
    </subcellularLocation>
</comment>
<protein>
    <submittedName>
        <fullName evidence="9">CKLF-like MARVEL transmembrane domain-containing protein 7</fullName>
    </submittedName>
</protein>
<evidence type="ECO:0000256" key="2">
    <source>
        <dbReference type="ARBA" id="ARBA00022692"/>
    </source>
</evidence>
<accession>A0A6P7WRS0</accession>
<feature type="transmembrane region" description="Helical" evidence="6">
    <location>
        <begin position="64"/>
        <end position="85"/>
    </location>
</feature>
<dbReference type="InParanoid" id="A0A6P7WRS0"/>
<dbReference type="InterPro" id="IPR008253">
    <property type="entry name" value="Marvel"/>
</dbReference>
<dbReference type="KEGG" id="muo:115460196"/>
<feature type="transmembrane region" description="Helical" evidence="6">
    <location>
        <begin position="123"/>
        <end position="148"/>
    </location>
</feature>
<dbReference type="PANTHER" id="PTHR22776:SF89">
    <property type="entry name" value="CKLF-LIKE MARVEL TRANSMEMBRANE DOMAIN-CONTAINING PROTEIN 7"/>
    <property type="match status" value="1"/>
</dbReference>
<organism evidence="8 9">
    <name type="scientific">Microcaecilia unicolor</name>
    <dbReference type="NCBI Taxonomy" id="1415580"/>
    <lineage>
        <taxon>Eukaryota</taxon>
        <taxon>Metazoa</taxon>
        <taxon>Chordata</taxon>
        <taxon>Craniata</taxon>
        <taxon>Vertebrata</taxon>
        <taxon>Euteleostomi</taxon>
        <taxon>Amphibia</taxon>
        <taxon>Gymnophiona</taxon>
        <taxon>Siphonopidae</taxon>
        <taxon>Microcaecilia</taxon>
    </lineage>
</organism>
<evidence type="ECO:0000256" key="4">
    <source>
        <dbReference type="ARBA" id="ARBA00023136"/>
    </source>
</evidence>
<dbReference type="GeneID" id="115460196"/>
<reference evidence="9" key="1">
    <citation type="submission" date="2025-08" db="UniProtKB">
        <authorList>
            <consortium name="RefSeq"/>
        </authorList>
    </citation>
    <scope>IDENTIFICATION</scope>
</reference>
<evidence type="ECO:0000256" key="6">
    <source>
        <dbReference type="SAM" id="Phobius"/>
    </source>
</evidence>
<keyword evidence="3 6" id="KW-1133">Transmembrane helix</keyword>
<dbReference type="CTD" id="112616"/>
<dbReference type="PROSITE" id="PS51225">
    <property type="entry name" value="MARVEL"/>
    <property type="match status" value="1"/>
</dbReference>
<evidence type="ECO:0000256" key="1">
    <source>
        <dbReference type="ARBA" id="ARBA00004141"/>
    </source>
</evidence>
<dbReference type="RefSeq" id="XP_030045882.1">
    <property type="nucleotide sequence ID" value="XM_030190022.1"/>
</dbReference>
<keyword evidence="4 5" id="KW-0472">Membrane</keyword>
<evidence type="ECO:0000313" key="9">
    <source>
        <dbReference type="RefSeq" id="XP_030045882.1"/>
    </source>
</evidence>
<keyword evidence="2 5" id="KW-0812">Transmembrane</keyword>
<sequence length="163" mass="18049">MSHGVTMVRTTTSSPAVSLEPGFVDYGYARSCSAMLKIAQMVCLLIAFISVKCSFWTNYSTYCFFTVVTICDLIMIFIFYMICVFRMYRSLTCISWPLAEFFHYAIGTLLLLIASIVGTSQTYGLSGLVAGMVFGFLATFLCVVSMWFSYKISCVPQTAGSIA</sequence>
<dbReference type="FunCoup" id="A0A6P7WRS0">
    <property type="interactions" value="177"/>
</dbReference>
<evidence type="ECO:0000313" key="8">
    <source>
        <dbReference type="Proteomes" id="UP000515156"/>
    </source>
</evidence>
<proteinExistence type="predicted"/>
<feature type="domain" description="MARVEL" evidence="7">
    <location>
        <begin position="28"/>
        <end position="154"/>
    </location>
</feature>
<dbReference type="OrthoDB" id="5982489at2759"/>
<keyword evidence="8" id="KW-1185">Reference proteome</keyword>
<feature type="transmembrane region" description="Helical" evidence="6">
    <location>
        <begin position="97"/>
        <end position="117"/>
    </location>
</feature>
<name>A0A6P7WRS0_9AMPH</name>
<dbReference type="PANTHER" id="PTHR22776">
    <property type="entry name" value="MARVEL-CONTAINING POTENTIAL LIPID RAFT-ASSOCIATED PROTEIN"/>
    <property type="match status" value="1"/>
</dbReference>
<dbReference type="Proteomes" id="UP000515156">
    <property type="component" value="Chromosome 1"/>
</dbReference>
<gene>
    <name evidence="9" type="primary">CMTM7</name>
</gene>
<evidence type="ECO:0000259" key="7">
    <source>
        <dbReference type="PROSITE" id="PS51225"/>
    </source>
</evidence>
<feature type="transmembrane region" description="Helical" evidence="6">
    <location>
        <begin position="38"/>
        <end position="58"/>
    </location>
</feature>